<protein>
    <submittedName>
        <fullName evidence="1">Uncharacterized protein</fullName>
    </submittedName>
</protein>
<name>A0A843WRK8_COLES</name>
<dbReference type="AlphaFoldDB" id="A0A843WRK8"/>
<sequence length="125" mass="14583">MSRRIKRPFREAAAQQAAACTSPLASTGVDLEEYCFDPRRWACTEFISFSEQVSIDMVQIMKARPDALEKKLAKMRKEWTKVKEEVRLARRRGDHLSESVEESEEMLRELERIDMLVKDLFQGQS</sequence>
<organism evidence="1 2">
    <name type="scientific">Colocasia esculenta</name>
    <name type="common">Wild taro</name>
    <name type="synonym">Arum esculentum</name>
    <dbReference type="NCBI Taxonomy" id="4460"/>
    <lineage>
        <taxon>Eukaryota</taxon>
        <taxon>Viridiplantae</taxon>
        <taxon>Streptophyta</taxon>
        <taxon>Embryophyta</taxon>
        <taxon>Tracheophyta</taxon>
        <taxon>Spermatophyta</taxon>
        <taxon>Magnoliopsida</taxon>
        <taxon>Liliopsida</taxon>
        <taxon>Araceae</taxon>
        <taxon>Aroideae</taxon>
        <taxon>Colocasieae</taxon>
        <taxon>Colocasia</taxon>
    </lineage>
</organism>
<keyword evidence="2" id="KW-1185">Reference proteome</keyword>
<proteinExistence type="predicted"/>
<gene>
    <name evidence="1" type="ORF">Taro_042030</name>
</gene>
<dbReference type="Proteomes" id="UP000652761">
    <property type="component" value="Unassembled WGS sequence"/>
</dbReference>
<reference evidence="1" key="1">
    <citation type="submission" date="2017-07" db="EMBL/GenBank/DDBJ databases">
        <title>Taro Niue Genome Assembly and Annotation.</title>
        <authorList>
            <person name="Atibalentja N."/>
            <person name="Keating K."/>
            <person name="Fields C.J."/>
        </authorList>
    </citation>
    <scope>NUCLEOTIDE SEQUENCE</scope>
    <source>
        <strain evidence="1">Niue_2</strain>
        <tissue evidence="1">Leaf</tissue>
    </source>
</reference>
<evidence type="ECO:0000313" key="2">
    <source>
        <dbReference type="Proteomes" id="UP000652761"/>
    </source>
</evidence>
<accession>A0A843WRK8</accession>
<dbReference type="EMBL" id="NMUH01004303">
    <property type="protein sequence ID" value="MQM09158.1"/>
    <property type="molecule type" value="Genomic_DNA"/>
</dbReference>
<comment type="caution">
    <text evidence="1">The sequence shown here is derived from an EMBL/GenBank/DDBJ whole genome shotgun (WGS) entry which is preliminary data.</text>
</comment>
<evidence type="ECO:0000313" key="1">
    <source>
        <dbReference type="EMBL" id="MQM09158.1"/>
    </source>
</evidence>